<dbReference type="RefSeq" id="WP_020514889.1">
    <property type="nucleotide sequence ID" value="NZ_JBIAZU010000006.1"/>
</dbReference>
<dbReference type="EMBL" id="JBIAZU010000006">
    <property type="protein sequence ID" value="MFF5294302.1"/>
    <property type="molecule type" value="Genomic_DNA"/>
</dbReference>
<dbReference type="Pfam" id="PF11716">
    <property type="entry name" value="MDMPI_N"/>
    <property type="match status" value="1"/>
</dbReference>
<proteinExistence type="predicted"/>
<dbReference type="Gene3D" id="1.20.120.450">
    <property type="entry name" value="dinb family like domain"/>
    <property type="match status" value="1"/>
</dbReference>
<protein>
    <submittedName>
        <fullName evidence="2">Maleylpyruvate isomerase N-terminal domain-containing protein</fullName>
    </submittedName>
</protein>
<dbReference type="InterPro" id="IPR017517">
    <property type="entry name" value="Maleyloyr_isom"/>
</dbReference>
<feature type="domain" description="Mycothiol-dependent maleylpyruvate isomerase metal-binding" evidence="1">
    <location>
        <begin position="6"/>
        <end position="151"/>
    </location>
</feature>
<comment type="caution">
    <text evidence="2">The sequence shown here is derived from an EMBL/GenBank/DDBJ whole genome shotgun (WGS) entry which is preliminary data.</text>
</comment>
<dbReference type="Proteomes" id="UP001602245">
    <property type="component" value="Unassembled WGS sequence"/>
</dbReference>
<sequence length="220" mass="23303">MVLAALEAETGALITAVAGLTPAEWELPTRCTPWPVRDLVGHVITALSRVPAMVAAPTPERADTTATAYYRPDHRFSDAANADRVDTAHGRAATSGGLTADLKAAAQAALAAARHESPDRLVRTRHDDAMLLSDFLTTRVVEVAVHGLDVADALNRPAWLTTPAAEHLQELLFGPQWRHAVAGLGWDPVTLLRRTTGRAPVSDAEAAALARAGLRPLTLG</sequence>
<name>A0ABW6WQ54_9ACTN</name>
<dbReference type="InterPro" id="IPR024344">
    <property type="entry name" value="MDMPI_metal-binding"/>
</dbReference>
<dbReference type="InterPro" id="IPR034660">
    <property type="entry name" value="DinB/YfiT-like"/>
</dbReference>
<organism evidence="2 3">
    <name type="scientific">Paractinoplanes globisporus</name>
    <dbReference type="NCBI Taxonomy" id="113565"/>
    <lineage>
        <taxon>Bacteria</taxon>
        <taxon>Bacillati</taxon>
        <taxon>Actinomycetota</taxon>
        <taxon>Actinomycetes</taxon>
        <taxon>Micromonosporales</taxon>
        <taxon>Micromonosporaceae</taxon>
        <taxon>Paractinoplanes</taxon>
    </lineage>
</organism>
<evidence type="ECO:0000259" key="1">
    <source>
        <dbReference type="Pfam" id="PF11716"/>
    </source>
</evidence>
<dbReference type="SUPFAM" id="SSF109854">
    <property type="entry name" value="DinB/YfiT-like putative metalloenzymes"/>
    <property type="match status" value="1"/>
</dbReference>
<keyword evidence="3" id="KW-1185">Reference proteome</keyword>
<gene>
    <name evidence="2" type="ORF">ACFY35_33105</name>
</gene>
<accession>A0ABW6WQ54</accession>
<reference evidence="2 3" key="1">
    <citation type="submission" date="2024-10" db="EMBL/GenBank/DDBJ databases">
        <title>The Natural Products Discovery Center: Release of the First 8490 Sequenced Strains for Exploring Actinobacteria Biosynthetic Diversity.</title>
        <authorList>
            <person name="Kalkreuter E."/>
            <person name="Kautsar S.A."/>
            <person name="Yang D."/>
            <person name="Bader C.D."/>
            <person name="Teijaro C.N."/>
            <person name="Fluegel L."/>
            <person name="Davis C.M."/>
            <person name="Simpson J.R."/>
            <person name="Lauterbach L."/>
            <person name="Steele A.D."/>
            <person name="Gui C."/>
            <person name="Meng S."/>
            <person name="Li G."/>
            <person name="Viehrig K."/>
            <person name="Ye F."/>
            <person name="Su P."/>
            <person name="Kiefer A.F."/>
            <person name="Nichols A."/>
            <person name="Cepeda A.J."/>
            <person name="Yan W."/>
            <person name="Fan B."/>
            <person name="Jiang Y."/>
            <person name="Adhikari A."/>
            <person name="Zheng C.-J."/>
            <person name="Schuster L."/>
            <person name="Cowan T.M."/>
            <person name="Smanski M.J."/>
            <person name="Chevrette M.G."/>
            <person name="De Carvalho L.P.S."/>
            <person name="Shen B."/>
        </authorList>
    </citation>
    <scope>NUCLEOTIDE SEQUENCE [LARGE SCALE GENOMIC DNA]</scope>
    <source>
        <strain evidence="2 3">NPDC000087</strain>
    </source>
</reference>
<dbReference type="NCBIfam" id="TIGR03083">
    <property type="entry name" value="maleylpyruvate isomerase family mycothiol-dependent enzyme"/>
    <property type="match status" value="1"/>
</dbReference>
<keyword evidence="2" id="KW-0413">Isomerase</keyword>
<evidence type="ECO:0000313" key="3">
    <source>
        <dbReference type="Proteomes" id="UP001602245"/>
    </source>
</evidence>
<dbReference type="GO" id="GO:0016853">
    <property type="term" value="F:isomerase activity"/>
    <property type="evidence" value="ECO:0007669"/>
    <property type="project" value="UniProtKB-KW"/>
</dbReference>
<evidence type="ECO:0000313" key="2">
    <source>
        <dbReference type="EMBL" id="MFF5294302.1"/>
    </source>
</evidence>